<dbReference type="Pfam" id="PF14808">
    <property type="entry name" value="TMEM164"/>
    <property type="match status" value="1"/>
</dbReference>
<feature type="transmembrane region" description="Helical" evidence="1">
    <location>
        <begin position="202"/>
        <end position="225"/>
    </location>
</feature>
<organism evidence="2 3">
    <name type="scientific">Litomosoides sigmodontis</name>
    <name type="common">Filarial nematode worm</name>
    <dbReference type="NCBI Taxonomy" id="42156"/>
    <lineage>
        <taxon>Eukaryota</taxon>
        <taxon>Metazoa</taxon>
        <taxon>Ecdysozoa</taxon>
        <taxon>Nematoda</taxon>
        <taxon>Chromadorea</taxon>
        <taxon>Rhabditida</taxon>
        <taxon>Spirurina</taxon>
        <taxon>Spiruromorpha</taxon>
        <taxon>Filarioidea</taxon>
        <taxon>Onchocercidae</taxon>
        <taxon>Litomosoides</taxon>
    </lineage>
</organism>
<dbReference type="OMA" id="FIYIMHG"/>
<accession>A0A3P6TIU0</accession>
<protein>
    <recommendedName>
        <fullName evidence="4">Transmembrane protein 164</fullName>
    </recommendedName>
</protein>
<dbReference type="OrthoDB" id="17328at2759"/>
<feature type="transmembrane region" description="Helical" evidence="1">
    <location>
        <begin position="245"/>
        <end position="265"/>
    </location>
</feature>
<evidence type="ECO:0000313" key="3">
    <source>
        <dbReference type="Proteomes" id="UP000277928"/>
    </source>
</evidence>
<keyword evidence="1" id="KW-0812">Transmembrane</keyword>
<evidence type="ECO:0000256" key="1">
    <source>
        <dbReference type="SAM" id="Phobius"/>
    </source>
</evidence>
<dbReference type="AlphaFoldDB" id="A0A3P6TIU0"/>
<reference evidence="2 3" key="1">
    <citation type="submission" date="2018-08" db="EMBL/GenBank/DDBJ databases">
        <authorList>
            <person name="Laetsch R D."/>
            <person name="Stevens L."/>
            <person name="Kumar S."/>
            <person name="Blaxter L. M."/>
        </authorList>
    </citation>
    <scope>NUCLEOTIDE SEQUENCE [LARGE SCALE GENOMIC DNA]</scope>
</reference>
<evidence type="ECO:0000313" key="2">
    <source>
        <dbReference type="EMBL" id="VDK88032.1"/>
    </source>
</evidence>
<feature type="transmembrane region" description="Helical" evidence="1">
    <location>
        <begin position="168"/>
        <end position="190"/>
    </location>
</feature>
<dbReference type="PANTHER" id="PTHR20948">
    <property type="entry name" value="TRANSMEMBRANE PROTEIN 164"/>
    <property type="match status" value="1"/>
</dbReference>
<name>A0A3P6TIU0_LITSI</name>
<keyword evidence="3" id="KW-1185">Reference proteome</keyword>
<dbReference type="PANTHER" id="PTHR20948:SF2">
    <property type="entry name" value="TRANSMEMBRANE PROTEIN 164"/>
    <property type="match status" value="1"/>
</dbReference>
<feature type="transmembrane region" description="Helical" evidence="1">
    <location>
        <begin position="108"/>
        <end position="126"/>
    </location>
</feature>
<dbReference type="STRING" id="42156.A0A3P6TIU0"/>
<dbReference type="EMBL" id="UYRX01001073">
    <property type="protein sequence ID" value="VDK88032.1"/>
    <property type="molecule type" value="Genomic_DNA"/>
</dbReference>
<gene>
    <name evidence="2" type="ORF">NLS_LOCUS8457</name>
</gene>
<dbReference type="InterPro" id="IPR026508">
    <property type="entry name" value="TMEM164"/>
</dbReference>
<sequence>MNVIWDRALGGINYSIPEVGGPQCVEFLPLWQRIAETLILVPLGIYGIIISSRNLEPLDFSTSAKVLSSTKKGSALFSSDKNLVRYSIIALYCFIFGSEIIYKLTRRVAIFILNPCHIATIVQILLLTSEVRSRKMCFLFRVHMYLLPGALIAIAFPTVNSRVLPGEVLVYFAQHAAILAVPFFIVYVNGTFLLESFQGSSWSTLSFSVVLLYHFTILQLLGLITEANLGCVICPVTVDPFYGRFYRLATVIHQGMLIPLIAKFFNISIKYFIRAINSDVPY</sequence>
<dbReference type="Proteomes" id="UP000277928">
    <property type="component" value="Unassembled WGS sequence"/>
</dbReference>
<proteinExistence type="predicted"/>
<keyword evidence="1" id="KW-0472">Membrane</keyword>
<keyword evidence="1" id="KW-1133">Transmembrane helix</keyword>
<feature type="transmembrane region" description="Helical" evidence="1">
    <location>
        <begin position="83"/>
        <end position="102"/>
    </location>
</feature>
<feature type="transmembrane region" description="Helical" evidence="1">
    <location>
        <begin position="138"/>
        <end position="156"/>
    </location>
</feature>
<evidence type="ECO:0008006" key="4">
    <source>
        <dbReference type="Google" id="ProtNLM"/>
    </source>
</evidence>